<keyword evidence="1" id="KW-0597">Phosphoprotein</keyword>
<proteinExistence type="predicted"/>
<evidence type="ECO:0000259" key="3">
    <source>
        <dbReference type="Pfam" id="PF08729"/>
    </source>
</evidence>
<feature type="region of interest" description="Disordered" evidence="2">
    <location>
        <begin position="257"/>
        <end position="283"/>
    </location>
</feature>
<feature type="domain" description="Hpc2-related" evidence="3">
    <location>
        <begin position="107"/>
        <end position="158"/>
    </location>
</feature>
<dbReference type="PANTHER" id="PTHR21669:SF28">
    <property type="entry name" value="YEMANUCLEIN"/>
    <property type="match status" value="1"/>
</dbReference>
<feature type="region of interest" description="Disordered" evidence="2">
    <location>
        <begin position="98"/>
        <end position="129"/>
    </location>
</feature>
<name>A0AAR5PU18_DENPD</name>
<evidence type="ECO:0000259" key="4">
    <source>
        <dbReference type="Pfam" id="PF14075"/>
    </source>
</evidence>
<dbReference type="Pfam" id="PF08729">
    <property type="entry name" value="HUN"/>
    <property type="match status" value="1"/>
</dbReference>
<accession>A0AAR5PU18</accession>
<dbReference type="GeneID" id="109540392"/>
<feature type="compositionally biased region" description="Basic and acidic residues" evidence="2">
    <location>
        <begin position="273"/>
        <end position="283"/>
    </location>
</feature>
<protein>
    <recommendedName>
        <fullName evidence="7">Ubinuclein middle domain-containing protein</fullName>
    </recommendedName>
</protein>
<dbReference type="InterPro" id="IPR014840">
    <property type="entry name" value="HRD"/>
</dbReference>
<dbReference type="GO" id="GO:0006325">
    <property type="term" value="P:chromatin organization"/>
    <property type="evidence" value="ECO:0007669"/>
    <property type="project" value="TreeGrafter"/>
</dbReference>
<evidence type="ECO:0000313" key="5">
    <source>
        <dbReference type="EnsemblMetazoa" id="XP_019764311.1"/>
    </source>
</evidence>
<feature type="domain" description="Ubinuclein middle" evidence="4">
    <location>
        <begin position="344"/>
        <end position="545"/>
    </location>
</feature>
<evidence type="ECO:0000256" key="1">
    <source>
        <dbReference type="ARBA" id="ARBA00022553"/>
    </source>
</evidence>
<sequence length="818" mass="91166">MSDIKRVVLSTLEPQKVCAKVVKKPTRTVRIRVSLPESNEDKCPEYNFKDELAAVKKKIKQNGKEPVPIVPNGVDPFGDENDEDVQRIALELEAKYGTGVSGGSKKRRKGRKNDYADIGAGYDESDSFIDNTDGYDEIIPHNVTTVRGGFYINSGALEFKTDDEATSEVSSSSSEEKESESEEEDSTLKLNRKRVLETSEEEEEEGNSNHSTPGAKKQEGDKPNISMQQAIQKKLFSREKIQIKKRKLDEQKNAAKELLRDKKSEPNGTVSDAGKDSLKENKKPMRLSSVIAAIDSVLGQADGQKAAENIPGSVDQSIRPPNNMHELTSIGTDMSTSGLEIVKLPENLPPEILQVIESLKRSAKEYKDGGKVKFFSGDVNTTLLKLERMCKVLGRSSRVRVYEHLAPFVKCRKETLIKRAKNLVYEDENSKLKKAIDKLKGQIIQLMPALVTNHEKECQRILQRKFSLEAATNDEIKNLKTPRRKFPLHEEMKRILRDIANLKKRCLLHEGKSKNDIEVLLTDYLRVNILTLWPEGWMSMAVLKKFCTAMAIKTPDPKSLSNANINKHSQKMPAPLINYSSGNNITITPVNLTDKLNDVGLGSKFKPDVEVVSSVTEKPANNIVPSIKKPPEPIVEKIIMAVYKDKPDIKDNGVIKMSKHKEEPVIPKDMHCQIIDLTDTPVNRLPVADQEKSQDSNIGASLKSKFPALTVTPTSSRSHLEKEREDIQKVVESLKALQKLSSPSKTEMSNPAVSVIAFNKTYSNSNFGPNSGVTNNERTNFSGAIGFQDEFQKQFTSSLNNHKSPPSTPSSSGFNRCS</sequence>
<evidence type="ECO:0000313" key="6">
    <source>
        <dbReference type="Proteomes" id="UP000019118"/>
    </source>
</evidence>
<reference evidence="5" key="2">
    <citation type="submission" date="2024-08" db="UniProtKB">
        <authorList>
            <consortium name="EnsemblMetazoa"/>
        </authorList>
    </citation>
    <scope>IDENTIFICATION</scope>
</reference>
<dbReference type="EnsemblMetazoa" id="XM_019908752.1">
    <property type="protein sequence ID" value="XP_019764311.1"/>
    <property type="gene ID" value="LOC109540392"/>
</dbReference>
<dbReference type="AlphaFoldDB" id="A0AAR5PU18"/>
<dbReference type="GO" id="GO:0005634">
    <property type="term" value="C:nucleus"/>
    <property type="evidence" value="ECO:0007669"/>
    <property type="project" value="TreeGrafter"/>
</dbReference>
<dbReference type="KEGG" id="dpa:109540392"/>
<feature type="region of interest" description="Disordered" evidence="2">
    <location>
        <begin position="158"/>
        <end position="223"/>
    </location>
</feature>
<dbReference type="InterPro" id="IPR026947">
    <property type="entry name" value="UBN_middle_dom"/>
</dbReference>
<dbReference type="Pfam" id="PF14075">
    <property type="entry name" value="UBN_AB"/>
    <property type="match status" value="1"/>
</dbReference>
<organism evidence="5 6">
    <name type="scientific">Dendroctonus ponderosae</name>
    <name type="common">Mountain pine beetle</name>
    <dbReference type="NCBI Taxonomy" id="77166"/>
    <lineage>
        <taxon>Eukaryota</taxon>
        <taxon>Metazoa</taxon>
        <taxon>Ecdysozoa</taxon>
        <taxon>Arthropoda</taxon>
        <taxon>Hexapoda</taxon>
        <taxon>Insecta</taxon>
        <taxon>Pterygota</taxon>
        <taxon>Neoptera</taxon>
        <taxon>Endopterygota</taxon>
        <taxon>Coleoptera</taxon>
        <taxon>Polyphaga</taxon>
        <taxon>Cucujiformia</taxon>
        <taxon>Curculionidae</taxon>
        <taxon>Scolytinae</taxon>
        <taxon>Dendroctonus</taxon>
    </lineage>
</organism>
<reference evidence="6" key="1">
    <citation type="journal article" date="2013" name="Genome Biol.">
        <title>Draft genome of the mountain pine beetle, Dendroctonus ponderosae Hopkins, a major forest pest.</title>
        <authorList>
            <person name="Keeling C.I."/>
            <person name="Yuen M.M."/>
            <person name="Liao N.Y."/>
            <person name="Docking T.R."/>
            <person name="Chan S.K."/>
            <person name="Taylor G.A."/>
            <person name="Palmquist D.L."/>
            <person name="Jackman S.D."/>
            <person name="Nguyen A."/>
            <person name="Li M."/>
            <person name="Henderson H."/>
            <person name="Janes J.K."/>
            <person name="Zhao Y."/>
            <person name="Pandoh P."/>
            <person name="Moore R."/>
            <person name="Sperling F.A."/>
            <person name="Huber D.P."/>
            <person name="Birol I."/>
            <person name="Jones S.J."/>
            <person name="Bohlmann J."/>
        </authorList>
    </citation>
    <scope>NUCLEOTIDE SEQUENCE</scope>
</reference>
<feature type="region of interest" description="Disordered" evidence="2">
    <location>
        <begin position="796"/>
        <end position="818"/>
    </location>
</feature>
<dbReference type="PANTHER" id="PTHR21669">
    <property type="entry name" value="CAPZ-INTERACTING PROTEIN AND RELATED PROTEINS"/>
    <property type="match status" value="1"/>
</dbReference>
<dbReference type="Proteomes" id="UP000019118">
    <property type="component" value="Unassembled WGS sequence"/>
</dbReference>
<keyword evidence="6" id="KW-1185">Reference proteome</keyword>
<evidence type="ECO:0008006" key="7">
    <source>
        <dbReference type="Google" id="ProtNLM"/>
    </source>
</evidence>
<evidence type="ECO:0000256" key="2">
    <source>
        <dbReference type="SAM" id="MobiDB-lite"/>
    </source>
</evidence>